<feature type="compositionally biased region" description="Basic residues" evidence="1">
    <location>
        <begin position="125"/>
        <end position="152"/>
    </location>
</feature>
<evidence type="ECO:0000313" key="2">
    <source>
        <dbReference type="EMBL" id="CAB9499635.1"/>
    </source>
</evidence>
<gene>
    <name evidence="2" type="ORF">SEMRO_65_G036860.1</name>
</gene>
<dbReference type="AlphaFoldDB" id="A0A9N8DD73"/>
<accession>A0A9N8DD73</accession>
<feature type="region of interest" description="Disordered" evidence="1">
    <location>
        <begin position="103"/>
        <end position="152"/>
    </location>
</feature>
<sequence length="273" mass="31960">MMIAVHTIRAPSRTPPSDSSAMSIWTSYDAMIDSANAAAYKPMKRKRDSFEAYDFQVHKQPQRMRYSLLREDANQGTLLQERQDGVYHRDSLLSLTSRALSDKPRLVTPPPIESAQRVSTSKSHETRKVRRNKKVRKAKRGSPRMTKKHYNKKKRMEMMQATNRQIQSILGGSRLQIPAQAMQRVMYYRKKVEQLDLSLRDQCHSIVYKEQDIKSWLGMTTRSRSQIISLRKRLHDRWAEVKDLQSIVKPRRQRLKNLKFAALCEERSIAEEC</sequence>
<dbReference type="EMBL" id="CAICTM010000064">
    <property type="protein sequence ID" value="CAB9499635.1"/>
    <property type="molecule type" value="Genomic_DNA"/>
</dbReference>
<evidence type="ECO:0000256" key="1">
    <source>
        <dbReference type="SAM" id="MobiDB-lite"/>
    </source>
</evidence>
<organism evidence="2 3">
    <name type="scientific">Seminavis robusta</name>
    <dbReference type="NCBI Taxonomy" id="568900"/>
    <lineage>
        <taxon>Eukaryota</taxon>
        <taxon>Sar</taxon>
        <taxon>Stramenopiles</taxon>
        <taxon>Ochrophyta</taxon>
        <taxon>Bacillariophyta</taxon>
        <taxon>Bacillariophyceae</taxon>
        <taxon>Bacillariophycidae</taxon>
        <taxon>Naviculales</taxon>
        <taxon>Naviculaceae</taxon>
        <taxon>Seminavis</taxon>
    </lineage>
</organism>
<name>A0A9N8DD73_9STRA</name>
<feature type="region of interest" description="Disordered" evidence="1">
    <location>
        <begin position="1"/>
        <end position="20"/>
    </location>
</feature>
<comment type="caution">
    <text evidence="2">The sequence shown here is derived from an EMBL/GenBank/DDBJ whole genome shotgun (WGS) entry which is preliminary data.</text>
</comment>
<keyword evidence="3" id="KW-1185">Reference proteome</keyword>
<dbReference type="Proteomes" id="UP001153069">
    <property type="component" value="Unassembled WGS sequence"/>
</dbReference>
<reference evidence="2" key="1">
    <citation type="submission" date="2020-06" db="EMBL/GenBank/DDBJ databases">
        <authorList>
            <consortium name="Plant Systems Biology data submission"/>
        </authorList>
    </citation>
    <scope>NUCLEOTIDE SEQUENCE</scope>
    <source>
        <strain evidence="2">D6</strain>
    </source>
</reference>
<evidence type="ECO:0000313" key="3">
    <source>
        <dbReference type="Proteomes" id="UP001153069"/>
    </source>
</evidence>
<proteinExistence type="predicted"/>
<protein>
    <submittedName>
        <fullName evidence="2">Uncharacterized protein</fullName>
    </submittedName>
</protein>